<evidence type="ECO:0000256" key="3">
    <source>
        <dbReference type="ARBA" id="ARBA00009120"/>
    </source>
</evidence>
<dbReference type="GO" id="GO:0055056">
    <property type="term" value="F:D-glucose transmembrane transporter activity"/>
    <property type="evidence" value="ECO:0007669"/>
    <property type="project" value="InterPro"/>
</dbReference>
<comment type="subcellular location">
    <subcellularLocation>
        <location evidence="2">Cell inner membrane</location>
        <topology evidence="2">Multi-pass membrane protein</topology>
    </subcellularLocation>
</comment>
<dbReference type="InterPro" id="IPR050375">
    <property type="entry name" value="MFS_TsgA-like"/>
</dbReference>
<keyword evidence="6" id="KW-0997">Cell inner membrane</keyword>
<evidence type="ECO:0000256" key="4">
    <source>
        <dbReference type="ARBA" id="ARBA00022448"/>
    </source>
</evidence>
<feature type="transmembrane region" description="Helical" evidence="11">
    <location>
        <begin position="109"/>
        <end position="130"/>
    </location>
</feature>
<feature type="transmembrane region" description="Helical" evidence="11">
    <location>
        <begin position="299"/>
        <end position="317"/>
    </location>
</feature>
<dbReference type="GO" id="GO:0005354">
    <property type="term" value="F:galactose transmembrane transporter activity"/>
    <property type="evidence" value="ECO:0007669"/>
    <property type="project" value="InterPro"/>
</dbReference>
<feature type="transmembrane region" description="Helical" evidence="11">
    <location>
        <begin position="85"/>
        <end position="103"/>
    </location>
</feature>
<proteinExistence type="inferred from homology"/>
<dbReference type="Pfam" id="PF07690">
    <property type="entry name" value="MFS_1"/>
    <property type="match status" value="1"/>
</dbReference>
<gene>
    <name evidence="12" type="primary">fucP_1</name>
    <name evidence="12" type="ORF">FUAX_37580</name>
</gene>
<keyword evidence="13" id="KW-1185">Reference proteome</keyword>
<sequence>MGSENIITEKKQKVDYRGPLAIMTSLFFVWGLVTVMNNLMMPYMKGVFDLNNTEANLVNFAFFLAYFVMATPASMLLNKTGYHKGIVVGLCLLAFGLLGFYPAGLWISFPAFLFSLFVMGTGVTILQVACNPYISALGDPETASVRVNLAGGFNSLATTIGPIFISFLVLSAAEKATTVAEKAAAVQLPYVGVAIFVFALAFIVNKLNLPKLDIETSSEEKVAGNPWAYRHLVLGVLAIFCYVGAEVSIGTFMIDYIGLNDILALEASDAAFYVSLYWGCLMVGRFIGSAILSKISNEVVLSTAAVMGAILTGFAIVGTGSVAAWSLVGVGLFASVMWGCIFPLGIRDMGKLTGKASGAMIMGVLGGAIIPLIQGYLADVSGIQFSFIVPVVCFAYIFSYAVWGSKVLNK</sequence>
<feature type="transmembrane region" description="Helical" evidence="11">
    <location>
        <begin position="323"/>
        <end position="346"/>
    </location>
</feature>
<dbReference type="EMBL" id="AP025314">
    <property type="protein sequence ID" value="BDD11326.1"/>
    <property type="molecule type" value="Genomic_DNA"/>
</dbReference>
<feature type="transmembrane region" description="Helical" evidence="11">
    <location>
        <begin position="151"/>
        <end position="173"/>
    </location>
</feature>
<dbReference type="NCBIfam" id="TIGR01272">
    <property type="entry name" value="gluP"/>
    <property type="match status" value="1"/>
</dbReference>
<feature type="transmembrane region" description="Helical" evidence="11">
    <location>
        <begin position="185"/>
        <end position="204"/>
    </location>
</feature>
<evidence type="ECO:0000313" key="13">
    <source>
        <dbReference type="Proteomes" id="UP001348817"/>
    </source>
</evidence>
<feature type="transmembrane region" description="Helical" evidence="11">
    <location>
        <begin position="383"/>
        <end position="403"/>
    </location>
</feature>
<dbReference type="PANTHER" id="PTHR43702">
    <property type="entry name" value="L-FUCOSE-PROTON SYMPORTER"/>
    <property type="match status" value="1"/>
</dbReference>
<dbReference type="Gene3D" id="1.20.1250.20">
    <property type="entry name" value="MFS general substrate transporter like domains"/>
    <property type="match status" value="2"/>
</dbReference>
<feature type="transmembrane region" description="Helical" evidence="11">
    <location>
        <begin position="20"/>
        <end position="40"/>
    </location>
</feature>
<feature type="transmembrane region" description="Helical" evidence="11">
    <location>
        <begin position="60"/>
        <end position="78"/>
    </location>
</feature>
<evidence type="ECO:0000256" key="7">
    <source>
        <dbReference type="ARBA" id="ARBA00022597"/>
    </source>
</evidence>
<dbReference type="InterPro" id="IPR005964">
    <property type="entry name" value="Glc/Gal_transptr_bac"/>
</dbReference>
<evidence type="ECO:0000256" key="6">
    <source>
        <dbReference type="ARBA" id="ARBA00022519"/>
    </source>
</evidence>
<dbReference type="RefSeq" id="WP_338392826.1">
    <property type="nucleotide sequence ID" value="NZ_AP025314.1"/>
</dbReference>
<keyword evidence="9 11" id="KW-1133">Transmembrane helix</keyword>
<dbReference type="AlphaFoldDB" id="A0AAU9CQ93"/>
<accession>A0AAU9CQ93</accession>
<evidence type="ECO:0000256" key="5">
    <source>
        <dbReference type="ARBA" id="ARBA00022475"/>
    </source>
</evidence>
<evidence type="ECO:0000256" key="10">
    <source>
        <dbReference type="ARBA" id="ARBA00023136"/>
    </source>
</evidence>
<evidence type="ECO:0000313" key="12">
    <source>
        <dbReference type="EMBL" id="BDD11326.1"/>
    </source>
</evidence>
<feature type="transmembrane region" description="Helical" evidence="11">
    <location>
        <begin position="232"/>
        <end position="258"/>
    </location>
</feature>
<dbReference type="KEGG" id="fax:FUAX_37580"/>
<keyword evidence="10 11" id="KW-0472">Membrane</keyword>
<dbReference type="Proteomes" id="UP001348817">
    <property type="component" value="Chromosome"/>
</dbReference>
<protein>
    <submittedName>
        <fullName evidence="12">MFS transporter</fullName>
    </submittedName>
</protein>
<reference evidence="12 13" key="1">
    <citation type="submission" date="2021-12" db="EMBL/GenBank/DDBJ databases">
        <title>Genome sequencing of bacteria with rrn-lacking chromosome and rrn-plasmid.</title>
        <authorList>
            <person name="Anda M."/>
            <person name="Iwasaki W."/>
        </authorList>
    </citation>
    <scope>NUCLEOTIDE SEQUENCE [LARGE SCALE GENOMIC DNA]</scope>
    <source>
        <strain evidence="12 13">DSM 100852</strain>
    </source>
</reference>
<evidence type="ECO:0000256" key="9">
    <source>
        <dbReference type="ARBA" id="ARBA00022989"/>
    </source>
</evidence>
<name>A0AAU9CQ93_9BACT</name>
<feature type="transmembrane region" description="Helical" evidence="11">
    <location>
        <begin position="270"/>
        <end position="292"/>
    </location>
</feature>
<dbReference type="InterPro" id="IPR036259">
    <property type="entry name" value="MFS_trans_sf"/>
</dbReference>
<evidence type="ECO:0000256" key="2">
    <source>
        <dbReference type="ARBA" id="ARBA00004429"/>
    </source>
</evidence>
<evidence type="ECO:0000256" key="1">
    <source>
        <dbReference type="ARBA" id="ARBA00003321"/>
    </source>
</evidence>
<keyword evidence="8 11" id="KW-0812">Transmembrane</keyword>
<organism evidence="12 13">
    <name type="scientific">Fulvitalea axinellae</name>
    <dbReference type="NCBI Taxonomy" id="1182444"/>
    <lineage>
        <taxon>Bacteria</taxon>
        <taxon>Pseudomonadati</taxon>
        <taxon>Bacteroidota</taxon>
        <taxon>Cytophagia</taxon>
        <taxon>Cytophagales</taxon>
        <taxon>Persicobacteraceae</taxon>
        <taxon>Fulvitalea</taxon>
    </lineage>
</organism>
<keyword evidence="7" id="KW-0762">Sugar transport</keyword>
<evidence type="ECO:0000256" key="11">
    <source>
        <dbReference type="SAM" id="Phobius"/>
    </source>
</evidence>
<keyword evidence="5" id="KW-1003">Cell membrane</keyword>
<dbReference type="PANTHER" id="PTHR43702:SF3">
    <property type="entry name" value="PROTEIN TSGA"/>
    <property type="match status" value="1"/>
</dbReference>
<dbReference type="CDD" id="cd17394">
    <property type="entry name" value="MFS_FucP_like"/>
    <property type="match status" value="1"/>
</dbReference>
<dbReference type="SUPFAM" id="SSF103473">
    <property type="entry name" value="MFS general substrate transporter"/>
    <property type="match status" value="1"/>
</dbReference>
<comment type="function">
    <text evidence="1">Intake of glucose and galactose.</text>
</comment>
<dbReference type="GO" id="GO:0005886">
    <property type="term" value="C:plasma membrane"/>
    <property type="evidence" value="ECO:0007669"/>
    <property type="project" value="UniProtKB-SubCell"/>
</dbReference>
<feature type="transmembrane region" description="Helical" evidence="11">
    <location>
        <begin position="358"/>
        <end position="377"/>
    </location>
</feature>
<keyword evidence="4" id="KW-0813">Transport</keyword>
<comment type="similarity">
    <text evidence="3">Belongs to the major facilitator superfamily. FHS transporter (TC 2.A.1.7) family.</text>
</comment>
<evidence type="ECO:0000256" key="8">
    <source>
        <dbReference type="ARBA" id="ARBA00022692"/>
    </source>
</evidence>
<dbReference type="InterPro" id="IPR011701">
    <property type="entry name" value="MFS"/>
</dbReference>
<dbReference type="GO" id="GO:1904659">
    <property type="term" value="P:D-glucose transmembrane transport"/>
    <property type="evidence" value="ECO:0007669"/>
    <property type="project" value="InterPro"/>
</dbReference>